<dbReference type="InterPro" id="IPR001031">
    <property type="entry name" value="Thioesterase"/>
</dbReference>
<dbReference type="RefSeq" id="WP_326750687.1">
    <property type="nucleotide sequence ID" value="NZ_CP109134.1"/>
</dbReference>
<evidence type="ECO:0000259" key="2">
    <source>
        <dbReference type="Pfam" id="PF00975"/>
    </source>
</evidence>
<dbReference type="GeneID" id="91540947"/>
<protein>
    <submittedName>
        <fullName evidence="3">Thioesterase domain-containing protein</fullName>
    </submittedName>
</protein>
<dbReference type="Proteomes" id="UP001335325">
    <property type="component" value="Chromosome"/>
</dbReference>
<dbReference type="EMBL" id="CP109134">
    <property type="protein sequence ID" value="WSD04356.1"/>
    <property type="molecule type" value="Genomic_DNA"/>
</dbReference>
<dbReference type="InterPro" id="IPR029058">
    <property type="entry name" value="AB_hydrolase_fold"/>
</dbReference>
<gene>
    <name evidence="3" type="ORF">OIE73_00210</name>
</gene>
<dbReference type="PANTHER" id="PTHR11487:SF0">
    <property type="entry name" value="S-ACYL FATTY ACID SYNTHASE THIOESTERASE, MEDIUM CHAIN"/>
    <property type="match status" value="1"/>
</dbReference>
<dbReference type="PANTHER" id="PTHR11487">
    <property type="entry name" value="THIOESTERASE"/>
    <property type="match status" value="1"/>
</dbReference>
<keyword evidence="4" id="KW-1185">Reference proteome</keyword>
<name>A0ABZ1GG88_9ACTN</name>
<dbReference type="Gene3D" id="3.40.50.1820">
    <property type="entry name" value="alpha/beta hydrolase"/>
    <property type="match status" value="1"/>
</dbReference>
<dbReference type="SUPFAM" id="SSF53474">
    <property type="entry name" value="alpha/beta-Hydrolases"/>
    <property type="match status" value="1"/>
</dbReference>
<evidence type="ECO:0000313" key="3">
    <source>
        <dbReference type="EMBL" id="WSD04356.1"/>
    </source>
</evidence>
<sequence>MRGGDLVEERAVVIQGSLQGTTDAVLFLPPAGSVESPYLSMGEYLPDTLPALHCEMPGRGRLAGQEEPGSVTAAVDRWLDDITALLPHGRRLHLFGHSLGALSAYELVIRLEAHPRYAVRSLSVSGAREPGHTPRTAVAAAFGALQHTTGQENDPDGTWLARDVRMRREHRVTHRPVHAPIALFCGTDDPFARSADMAPWASFTTGPLLGTFTFPGGHDYYLSHRAAVATVLTDLVDGRCDPLPASPPL</sequence>
<reference evidence="3 4" key="1">
    <citation type="submission" date="2022-10" db="EMBL/GenBank/DDBJ databases">
        <title>The complete genomes of actinobacterial strains from the NBC collection.</title>
        <authorList>
            <person name="Joergensen T.S."/>
            <person name="Alvarez Arevalo M."/>
            <person name="Sterndorff E.B."/>
            <person name="Faurdal D."/>
            <person name="Vuksanovic O."/>
            <person name="Mourched A.-S."/>
            <person name="Charusanti P."/>
            <person name="Shaw S."/>
            <person name="Blin K."/>
            <person name="Weber T."/>
        </authorList>
    </citation>
    <scope>NUCLEOTIDE SEQUENCE [LARGE SCALE GENOMIC DNA]</scope>
    <source>
        <strain evidence="3 4">NBC 01753</strain>
    </source>
</reference>
<feature type="domain" description="Thioesterase" evidence="2">
    <location>
        <begin position="26"/>
        <end position="230"/>
    </location>
</feature>
<comment type="similarity">
    <text evidence="1">Belongs to the thioesterase family.</text>
</comment>
<dbReference type="Pfam" id="PF00975">
    <property type="entry name" value="Thioesterase"/>
    <property type="match status" value="1"/>
</dbReference>
<evidence type="ECO:0000256" key="1">
    <source>
        <dbReference type="ARBA" id="ARBA00007169"/>
    </source>
</evidence>
<proteinExistence type="inferred from homology"/>
<dbReference type="InterPro" id="IPR012223">
    <property type="entry name" value="TEII"/>
</dbReference>
<evidence type="ECO:0000313" key="4">
    <source>
        <dbReference type="Proteomes" id="UP001335325"/>
    </source>
</evidence>
<accession>A0ABZ1GG88</accession>
<organism evidence="3 4">
    <name type="scientific">Streptomyces hirsutus</name>
    <dbReference type="NCBI Taxonomy" id="35620"/>
    <lineage>
        <taxon>Bacteria</taxon>
        <taxon>Bacillati</taxon>
        <taxon>Actinomycetota</taxon>
        <taxon>Actinomycetes</taxon>
        <taxon>Kitasatosporales</taxon>
        <taxon>Streptomycetaceae</taxon>
        <taxon>Streptomyces</taxon>
    </lineage>
</organism>